<comment type="caution">
    <text evidence="2">The sequence shown here is derived from an EMBL/GenBank/DDBJ whole genome shotgun (WGS) entry which is preliminary data.</text>
</comment>
<feature type="transmembrane region" description="Helical" evidence="1">
    <location>
        <begin position="7"/>
        <end position="26"/>
    </location>
</feature>
<name>A0ABV1HLY9_9FIRM</name>
<evidence type="ECO:0000313" key="2">
    <source>
        <dbReference type="EMBL" id="MEQ2563328.1"/>
    </source>
</evidence>
<keyword evidence="1" id="KW-1133">Transmembrane helix</keyword>
<keyword evidence="1" id="KW-0812">Transmembrane</keyword>
<evidence type="ECO:0000313" key="3">
    <source>
        <dbReference type="Proteomes" id="UP001437460"/>
    </source>
</evidence>
<keyword evidence="1" id="KW-0472">Membrane</keyword>
<dbReference type="EMBL" id="JBBMFJ010000017">
    <property type="protein sequence ID" value="MEQ2563328.1"/>
    <property type="molecule type" value="Genomic_DNA"/>
</dbReference>
<dbReference type="RefSeq" id="WP_349229486.1">
    <property type="nucleotide sequence ID" value="NZ_JBBMFJ010000017.1"/>
</dbReference>
<protein>
    <submittedName>
        <fullName evidence="2">Uncharacterized protein</fullName>
    </submittedName>
</protein>
<accession>A0ABV1HLY9</accession>
<reference evidence="2 3" key="1">
    <citation type="submission" date="2024-03" db="EMBL/GenBank/DDBJ databases">
        <title>Human intestinal bacterial collection.</title>
        <authorList>
            <person name="Pauvert C."/>
            <person name="Hitch T.C.A."/>
            <person name="Clavel T."/>
        </authorList>
    </citation>
    <scope>NUCLEOTIDE SEQUENCE [LARGE SCALE GENOMIC DNA]</scope>
    <source>
        <strain evidence="2 3">CLA-AP-H27</strain>
    </source>
</reference>
<organism evidence="2 3">
    <name type="scientific">Ventrimonas faecis</name>
    <dbReference type="NCBI Taxonomy" id="3133170"/>
    <lineage>
        <taxon>Bacteria</taxon>
        <taxon>Bacillati</taxon>
        <taxon>Bacillota</taxon>
        <taxon>Clostridia</taxon>
        <taxon>Lachnospirales</taxon>
        <taxon>Lachnospiraceae</taxon>
        <taxon>Ventrimonas</taxon>
    </lineage>
</organism>
<proteinExistence type="predicted"/>
<evidence type="ECO:0000256" key="1">
    <source>
        <dbReference type="SAM" id="Phobius"/>
    </source>
</evidence>
<dbReference type="Proteomes" id="UP001437460">
    <property type="component" value="Unassembled WGS sequence"/>
</dbReference>
<sequence>MKKKQCIFFALILIIVVGVVVVILNIPDNQQTSFVVDGNNWSGEVVNGDSLLLELNNDDNRKEWSITLKPEIFVSDYHNIVGTISEFHIIALNDGNGEMIFQCTNDDGSTDKYILELSISRHQKKYLQIDSISFKKSE</sequence>
<keyword evidence="3" id="KW-1185">Reference proteome</keyword>
<gene>
    <name evidence="2" type="ORF">WMO41_09200</name>
</gene>